<comment type="caution">
    <text evidence="9">The sequence shown here is derived from an EMBL/GenBank/DDBJ whole genome shotgun (WGS) entry which is preliminary data.</text>
</comment>
<feature type="region of interest" description="Disordered" evidence="7">
    <location>
        <begin position="1"/>
        <end position="26"/>
    </location>
</feature>
<comment type="similarity">
    <text evidence="2">Belongs to the NASP family.</text>
</comment>
<feature type="compositionally biased region" description="Polar residues" evidence="7">
    <location>
        <begin position="278"/>
        <end position="288"/>
    </location>
</feature>
<protein>
    <recommendedName>
        <fullName evidence="8">Tetratricopeptide SHNi-TPR domain-containing protein</fullName>
    </recommendedName>
</protein>
<dbReference type="SUPFAM" id="SSF48452">
    <property type="entry name" value="TPR-like"/>
    <property type="match status" value="1"/>
</dbReference>
<dbReference type="SMART" id="SM00028">
    <property type="entry name" value="TPR"/>
    <property type="match status" value="2"/>
</dbReference>
<keyword evidence="10" id="KW-1185">Reference proteome</keyword>
<organism evidence="9 10">
    <name type="scientific">Marasmius tenuissimus</name>
    <dbReference type="NCBI Taxonomy" id="585030"/>
    <lineage>
        <taxon>Eukaryota</taxon>
        <taxon>Fungi</taxon>
        <taxon>Dikarya</taxon>
        <taxon>Basidiomycota</taxon>
        <taxon>Agaricomycotina</taxon>
        <taxon>Agaricomycetes</taxon>
        <taxon>Agaricomycetidae</taxon>
        <taxon>Agaricales</taxon>
        <taxon>Marasmiineae</taxon>
        <taxon>Marasmiaceae</taxon>
        <taxon>Marasmius</taxon>
    </lineage>
</organism>
<name>A0ABR3A3V6_9AGAR</name>
<keyword evidence="5" id="KW-0539">Nucleus</keyword>
<dbReference type="PANTHER" id="PTHR15081:SF1">
    <property type="entry name" value="NUCLEAR AUTOANTIGENIC SPERM PROTEIN"/>
    <property type="match status" value="1"/>
</dbReference>
<reference evidence="9 10" key="1">
    <citation type="submission" date="2024-05" db="EMBL/GenBank/DDBJ databases">
        <title>A draft genome resource for the thread blight pathogen Marasmius tenuissimus strain MS-2.</title>
        <authorList>
            <person name="Yulfo-Soto G.E."/>
            <person name="Baruah I.K."/>
            <person name="Amoako-Attah I."/>
            <person name="Bukari Y."/>
            <person name="Meinhardt L.W."/>
            <person name="Bailey B.A."/>
            <person name="Cohen S.P."/>
        </authorList>
    </citation>
    <scope>NUCLEOTIDE SEQUENCE [LARGE SCALE GENOMIC DNA]</scope>
    <source>
        <strain evidence="9 10">MS-2</strain>
    </source>
</reference>
<feature type="compositionally biased region" description="Low complexity" evidence="7">
    <location>
        <begin position="298"/>
        <end position="307"/>
    </location>
</feature>
<evidence type="ECO:0000256" key="6">
    <source>
        <dbReference type="PROSITE-ProRule" id="PRU00339"/>
    </source>
</evidence>
<evidence type="ECO:0000313" key="9">
    <source>
        <dbReference type="EMBL" id="KAL0067242.1"/>
    </source>
</evidence>
<evidence type="ECO:0000256" key="5">
    <source>
        <dbReference type="ARBA" id="ARBA00023242"/>
    </source>
</evidence>
<dbReference type="Pfam" id="PF10516">
    <property type="entry name" value="SHNi-TPR"/>
    <property type="match status" value="1"/>
</dbReference>
<evidence type="ECO:0000256" key="3">
    <source>
        <dbReference type="ARBA" id="ARBA00022737"/>
    </source>
</evidence>
<evidence type="ECO:0000256" key="4">
    <source>
        <dbReference type="ARBA" id="ARBA00022803"/>
    </source>
</evidence>
<dbReference type="Proteomes" id="UP001437256">
    <property type="component" value="Unassembled WGS sequence"/>
</dbReference>
<keyword evidence="3" id="KW-0677">Repeat</keyword>
<dbReference type="PANTHER" id="PTHR15081">
    <property type="entry name" value="NUCLEAR AUTOANTIGENIC SPERM PROTEIN NASP -RELATED"/>
    <property type="match status" value="1"/>
</dbReference>
<proteinExistence type="inferred from homology"/>
<feature type="compositionally biased region" description="Acidic residues" evidence="7">
    <location>
        <begin position="147"/>
        <end position="160"/>
    </location>
</feature>
<feature type="region of interest" description="Disordered" evidence="7">
    <location>
        <begin position="88"/>
        <end position="126"/>
    </location>
</feature>
<dbReference type="EMBL" id="JBBXMP010000028">
    <property type="protein sequence ID" value="KAL0067242.1"/>
    <property type="molecule type" value="Genomic_DNA"/>
</dbReference>
<feature type="compositionally biased region" description="Basic and acidic residues" evidence="7">
    <location>
        <begin position="403"/>
        <end position="414"/>
    </location>
</feature>
<keyword evidence="4 6" id="KW-0802">TPR repeat</keyword>
<feature type="domain" description="Tetratricopeptide SHNi-TPR" evidence="8">
    <location>
        <begin position="194"/>
        <end position="230"/>
    </location>
</feature>
<feature type="region of interest" description="Disordered" evidence="7">
    <location>
        <begin position="140"/>
        <end position="160"/>
    </location>
</feature>
<evidence type="ECO:0000256" key="2">
    <source>
        <dbReference type="ARBA" id="ARBA00008402"/>
    </source>
</evidence>
<dbReference type="PROSITE" id="PS50293">
    <property type="entry name" value="TPR_REGION"/>
    <property type="match status" value="1"/>
</dbReference>
<dbReference type="InterPro" id="IPR019734">
    <property type="entry name" value="TPR_rpt"/>
</dbReference>
<feature type="repeat" description="TPR" evidence="6">
    <location>
        <begin position="26"/>
        <end position="59"/>
    </location>
</feature>
<dbReference type="Pfam" id="PF13424">
    <property type="entry name" value="TPR_12"/>
    <property type="match status" value="1"/>
</dbReference>
<gene>
    <name evidence="9" type="ORF">AAF712_005812</name>
</gene>
<evidence type="ECO:0000256" key="1">
    <source>
        <dbReference type="ARBA" id="ARBA00004123"/>
    </source>
</evidence>
<sequence>MSAEKPNESLPTPDKTPQPEVSEMSAETAIELAKRAFALKKYEQSIEYYGRALEVVTEEVGDDSPRVAALYFSYGQALLENAISQNAVLGKEQQQQDEPEENKASGSKNGPILSFSGDAEEPTEEDPAVDLFAQAAEAVAEAAAAEKEEEEEDDDGEPEDDFNAAWEVFELARAIYEKERSKDSSNEEVALKLADTYIALGDVSLETEKFDQAINDYESALELKKDLLPLSSRQIAEAHYKLCIVLDLTSGRLSDAISHALKAHESITSRLSELGVAQSNASSTTKPNTDAKGKGKGKAASGESVASLTPAQVEAEIKELEGLKEDLAMKIEELKTSPNDSLQESAPALAAKALDKELNATTSASSGPSVVNDLTKVVRKKKNPQAAAESSKRKAEDDGEVSGSEKKPKLDTGN</sequence>
<evidence type="ECO:0000259" key="8">
    <source>
        <dbReference type="Pfam" id="PF10516"/>
    </source>
</evidence>
<dbReference type="InterPro" id="IPR019544">
    <property type="entry name" value="Tetratricopeptide_SHNi-TPR_dom"/>
</dbReference>
<feature type="region of interest" description="Disordered" evidence="7">
    <location>
        <begin position="278"/>
        <end position="308"/>
    </location>
</feature>
<evidence type="ECO:0000256" key="7">
    <source>
        <dbReference type="SAM" id="MobiDB-lite"/>
    </source>
</evidence>
<feature type="repeat" description="TPR" evidence="6">
    <location>
        <begin position="194"/>
        <end position="227"/>
    </location>
</feature>
<feature type="region of interest" description="Disordered" evidence="7">
    <location>
        <begin position="360"/>
        <end position="414"/>
    </location>
</feature>
<evidence type="ECO:0000313" key="10">
    <source>
        <dbReference type="Proteomes" id="UP001437256"/>
    </source>
</evidence>
<accession>A0ABR3A3V6</accession>
<dbReference type="InterPro" id="IPR051730">
    <property type="entry name" value="NASP-like"/>
</dbReference>
<dbReference type="PROSITE" id="PS50005">
    <property type="entry name" value="TPR"/>
    <property type="match status" value="2"/>
</dbReference>
<dbReference type="InterPro" id="IPR011990">
    <property type="entry name" value="TPR-like_helical_dom_sf"/>
</dbReference>
<dbReference type="Gene3D" id="1.25.40.10">
    <property type="entry name" value="Tetratricopeptide repeat domain"/>
    <property type="match status" value="2"/>
</dbReference>
<comment type="subcellular location">
    <subcellularLocation>
        <location evidence="1">Nucleus</location>
    </subcellularLocation>
</comment>
<feature type="compositionally biased region" description="Polar residues" evidence="7">
    <location>
        <begin position="360"/>
        <end position="369"/>
    </location>
</feature>